<sequence length="158" mass="17298">MKNLLPFGTLLLLVMAGVFLSFKTDLAGRDQQEDIKAIENMSKARAEAFNAGDASAIAVHFTDGAFLMAPGTGKKIGPKAVEAYYQQIFDTYHTALESGYEEVKVDGDLAFGRGFAKVTLIDKASGDTIRGSSKYLNILERQPDGSWKTTHDIWNDNE</sequence>
<accession>A0A1M7QH30</accession>
<proteinExistence type="predicted"/>
<gene>
    <name evidence="2" type="ORF">SAMN04488057_11826</name>
</gene>
<reference evidence="2 3" key="1">
    <citation type="submission" date="2016-11" db="EMBL/GenBank/DDBJ databases">
        <authorList>
            <person name="Jaros S."/>
            <person name="Januszkiewicz K."/>
            <person name="Wedrychowicz H."/>
        </authorList>
    </citation>
    <scope>NUCLEOTIDE SEQUENCE [LARGE SCALE GENOMIC DNA]</scope>
    <source>
        <strain evidence="2 3">CGMCC 1.6102</strain>
    </source>
</reference>
<dbReference type="InterPro" id="IPR027843">
    <property type="entry name" value="DUF4440"/>
</dbReference>
<dbReference type="EMBL" id="FRCY01000018">
    <property type="protein sequence ID" value="SHN30358.1"/>
    <property type="molecule type" value="Genomic_DNA"/>
</dbReference>
<dbReference type="NCBIfam" id="TIGR02246">
    <property type="entry name" value="SgcJ/EcaC family oxidoreductase"/>
    <property type="match status" value="1"/>
</dbReference>
<feature type="domain" description="DUF4440" evidence="1">
    <location>
        <begin position="39"/>
        <end position="148"/>
    </location>
</feature>
<organism evidence="2 3">
    <name type="scientific">Cyclobacterium lianum</name>
    <dbReference type="NCBI Taxonomy" id="388280"/>
    <lineage>
        <taxon>Bacteria</taxon>
        <taxon>Pseudomonadati</taxon>
        <taxon>Bacteroidota</taxon>
        <taxon>Cytophagia</taxon>
        <taxon>Cytophagales</taxon>
        <taxon>Cyclobacteriaceae</taxon>
        <taxon>Cyclobacterium</taxon>
    </lineage>
</organism>
<dbReference type="STRING" id="388280.SAMN04488057_11826"/>
<dbReference type="InterPro" id="IPR011944">
    <property type="entry name" value="Steroid_delta5-4_isomerase"/>
</dbReference>
<dbReference type="InterPro" id="IPR032710">
    <property type="entry name" value="NTF2-like_dom_sf"/>
</dbReference>
<dbReference type="Proteomes" id="UP000184513">
    <property type="component" value="Unassembled WGS sequence"/>
</dbReference>
<dbReference type="AlphaFoldDB" id="A0A1M7QH30"/>
<dbReference type="RefSeq" id="WP_073097436.1">
    <property type="nucleotide sequence ID" value="NZ_FRCY01000018.1"/>
</dbReference>
<evidence type="ECO:0000259" key="1">
    <source>
        <dbReference type="Pfam" id="PF14534"/>
    </source>
</evidence>
<evidence type="ECO:0000313" key="2">
    <source>
        <dbReference type="EMBL" id="SHN30358.1"/>
    </source>
</evidence>
<dbReference type="Pfam" id="PF14534">
    <property type="entry name" value="DUF4440"/>
    <property type="match status" value="1"/>
</dbReference>
<protein>
    <recommendedName>
        <fullName evidence="1">DUF4440 domain-containing protein</fullName>
    </recommendedName>
</protein>
<dbReference type="SUPFAM" id="SSF54427">
    <property type="entry name" value="NTF2-like"/>
    <property type="match status" value="1"/>
</dbReference>
<name>A0A1M7QH30_9BACT</name>
<dbReference type="OrthoDB" id="1633822at2"/>
<keyword evidence="3" id="KW-1185">Reference proteome</keyword>
<evidence type="ECO:0000313" key="3">
    <source>
        <dbReference type="Proteomes" id="UP000184513"/>
    </source>
</evidence>
<dbReference type="Gene3D" id="3.10.450.50">
    <property type="match status" value="1"/>
</dbReference>